<dbReference type="InterPro" id="IPR052514">
    <property type="entry name" value="SAM-dependent_MTase"/>
</dbReference>
<accession>A0A381V6U6</accession>
<dbReference type="InterPro" id="IPR006342">
    <property type="entry name" value="FkbM_mtfrase"/>
</dbReference>
<dbReference type="NCBIfam" id="TIGR01444">
    <property type="entry name" value="fkbM_fam"/>
    <property type="match status" value="1"/>
</dbReference>
<dbReference type="Gene3D" id="3.40.50.150">
    <property type="entry name" value="Vaccinia Virus protein VP39"/>
    <property type="match status" value="1"/>
</dbReference>
<protein>
    <recommendedName>
        <fullName evidence="1">Methyltransferase FkbM domain-containing protein</fullName>
    </recommendedName>
</protein>
<dbReference type="EMBL" id="UINC01008001">
    <property type="protein sequence ID" value="SVA36030.1"/>
    <property type="molecule type" value="Genomic_DNA"/>
</dbReference>
<dbReference type="SUPFAM" id="SSF53335">
    <property type="entry name" value="S-adenosyl-L-methionine-dependent methyltransferases"/>
    <property type="match status" value="1"/>
</dbReference>
<dbReference type="PANTHER" id="PTHR34203">
    <property type="entry name" value="METHYLTRANSFERASE, FKBM FAMILY PROTEIN"/>
    <property type="match status" value="1"/>
</dbReference>
<dbReference type="InterPro" id="IPR029063">
    <property type="entry name" value="SAM-dependent_MTases_sf"/>
</dbReference>
<reference evidence="2" key="1">
    <citation type="submission" date="2018-05" db="EMBL/GenBank/DDBJ databases">
        <authorList>
            <person name="Lanie J.A."/>
            <person name="Ng W.-L."/>
            <person name="Kazmierczak K.M."/>
            <person name="Andrzejewski T.M."/>
            <person name="Davidsen T.M."/>
            <person name="Wayne K.J."/>
            <person name="Tettelin H."/>
            <person name="Glass J.I."/>
            <person name="Rusch D."/>
            <person name="Podicherti R."/>
            <person name="Tsui H.-C.T."/>
            <person name="Winkler M.E."/>
        </authorList>
    </citation>
    <scope>NUCLEOTIDE SEQUENCE</scope>
</reference>
<proteinExistence type="predicted"/>
<evidence type="ECO:0000313" key="2">
    <source>
        <dbReference type="EMBL" id="SVA36030.1"/>
    </source>
</evidence>
<sequence>MKDYSQLQKAPVIFDRLTGAVLKALCFRPRVPPGKARRLDWLEAMAGKKRIVTRTSAGFRFACDQTDWLQRNLLCNGVHEPEITRLLESEFEQSDVFYDVGANSGYFSFLAVTLGVRTVIGFEPDPESCTVFRFNRDLNGWGEDQVMLKQLALSDQSGRGIFKRASDSGDSGFGQWPHRETVEELTVDVVTLDDYCREPDASLPTVIKLDVEGWELAVFRGARELLKNQPPRLLIFESTCGSDGTISDSQISVLLEQYGYKVARVERPSGVIKATENYVARLT</sequence>
<dbReference type="Pfam" id="PF05050">
    <property type="entry name" value="Methyltransf_21"/>
    <property type="match status" value="1"/>
</dbReference>
<evidence type="ECO:0000259" key="1">
    <source>
        <dbReference type="Pfam" id="PF05050"/>
    </source>
</evidence>
<feature type="domain" description="Methyltransferase FkbM" evidence="1">
    <location>
        <begin position="99"/>
        <end position="261"/>
    </location>
</feature>
<organism evidence="2">
    <name type="scientific">marine metagenome</name>
    <dbReference type="NCBI Taxonomy" id="408172"/>
    <lineage>
        <taxon>unclassified sequences</taxon>
        <taxon>metagenomes</taxon>
        <taxon>ecological metagenomes</taxon>
    </lineage>
</organism>
<gene>
    <name evidence="2" type="ORF">METZ01_LOCUS88884</name>
</gene>
<name>A0A381V6U6_9ZZZZ</name>
<dbReference type="AlphaFoldDB" id="A0A381V6U6"/>
<dbReference type="PANTHER" id="PTHR34203:SF15">
    <property type="entry name" value="SLL1173 PROTEIN"/>
    <property type="match status" value="1"/>
</dbReference>